<feature type="compositionally biased region" description="Basic and acidic residues" evidence="1">
    <location>
        <begin position="1"/>
        <end position="10"/>
    </location>
</feature>
<name>A0AB33VC39_RALSU</name>
<proteinExistence type="predicted"/>
<organism evidence="2 3">
    <name type="scientific">Ralstonia solanacearum (strain UW551)</name>
    <dbReference type="NCBI Taxonomy" id="342110"/>
    <lineage>
        <taxon>Bacteria</taxon>
        <taxon>Pseudomonadati</taxon>
        <taxon>Pseudomonadota</taxon>
        <taxon>Betaproteobacteria</taxon>
        <taxon>Burkholderiales</taxon>
        <taxon>Burkholderiaceae</taxon>
        <taxon>Ralstonia</taxon>
        <taxon>Ralstonia solanacearum species complex</taxon>
    </lineage>
</organism>
<reference evidence="2 3" key="1">
    <citation type="journal article" date="2006" name="Mol. Plant Microbe Interact.">
        <title>Identification of open reading frames unique to a select agent: Ralstonia solanacearum race 3 biovar 2.</title>
        <authorList>
            <person name="Gabriel D.W."/>
            <person name="Allen C."/>
            <person name="Schell M."/>
            <person name="Denny T.P."/>
            <person name="Greenberg J.T."/>
            <person name="Duan Y.P."/>
            <person name="Flores-Cruz Z."/>
            <person name="Huang Q."/>
            <person name="Clifford J.M."/>
            <person name="Presting G."/>
            <person name="Gonzalez E.T."/>
            <person name="Reddy J."/>
            <person name="Elphinstone J."/>
            <person name="Swanson J."/>
            <person name="Yao J."/>
            <person name="Mulholland V."/>
            <person name="Liu L."/>
            <person name="Farmerie W."/>
            <person name="Patnaikuni M."/>
            <person name="Balogh B."/>
            <person name="Norman D."/>
            <person name="Alvarez A."/>
            <person name="Castillo J.A."/>
            <person name="Jones J."/>
            <person name="Saddler G."/>
            <person name="Walunas T."/>
            <person name="Zhukov A."/>
            <person name="Mikhailova N."/>
        </authorList>
    </citation>
    <scope>NUCLEOTIDE SEQUENCE [LARGE SCALE GENOMIC DNA]</scope>
    <source>
        <strain evidence="2 3">UW551</strain>
    </source>
</reference>
<gene>
    <name evidence="2" type="ORF">RRSL_01515</name>
</gene>
<dbReference type="Proteomes" id="UP000005933">
    <property type="component" value="Unassembled WGS sequence"/>
</dbReference>
<accession>A0AB33VC39</accession>
<dbReference type="AlphaFoldDB" id="A0AB33VC39"/>
<protein>
    <submittedName>
        <fullName evidence="2">Atypical orf</fullName>
    </submittedName>
</protein>
<evidence type="ECO:0000256" key="1">
    <source>
        <dbReference type="SAM" id="MobiDB-lite"/>
    </source>
</evidence>
<feature type="region of interest" description="Disordered" evidence="1">
    <location>
        <begin position="1"/>
        <end position="36"/>
    </location>
</feature>
<sequence length="36" mass="3649">MVGGPAERRSAAPPAWQRLPPVVTSGPAGRPPARAS</sequence>
<comment type="caution">
    <text evidence="2">The sequence shown here is derived from an EMBL/GenBank/DDBJ whole genome shotgun (WGS) entry which is preliminary data.</text>
</comment>
<evidence type="ECO:0000313" key="3">
    <source>
        <dbReference type="Proteomes" id="UP000005933"/>
    </source>
</evidence>
<evidence type="ECO:0000313" key="2">
    <source>
        <dbReference type="EMBL" id="EAP71510.1"/>
    </source>
</evidence>
<dbReference type="EMBL" id="AAKL01000051">
    <property type="protein sequence ID" value="EAP71510.1"/>
    <property type="molecule type" value="Genomic_DNA"/>
</dbReference>